<name>A0A4Q7ZK26_9ACTN</name>
<comment type="caution">
    <text evidence="1">The sequence shown here is derived from an EMBL/GenBank/DDBJ whole genome shotgun (WGS) entry which is preliminary data.</text>
</comment>
<dbReference type="Proteomes" id="UP000292564">
    <property type="component" value="Unassembled WGS sequence"/>
</dbReference>
<evidence type="ECO:0000313" key="2">
    <source>
        <dbReference type="Proteomes" id="UP000292564"/>
    </source>
</evidence>
<dbReference type="OrthoDB" id="3389467at2"/>
<keyword evidence="2" id="KW-1185">Reference proteome</keyword>
<accession>A0A4Q7ZK26</accession>
<reference evidence="1 2" key="1">
    <citation type="submission" date="2019-02" db="EMBL/GenBank/DDBJ databases">
        <title>Sequencing the genomes of 1000 actinobacteria strains.</title>
        <authorList>
            <person name="Klenk H.-P."/>
        </authorList>
    </citation>
    <scope>NUCLEOTIDE SEQUENCE [LARGE SCALE GENOMIC DNA]</scope>
    <source>
        <strain evidence="1 2">DSM 45162</strain>
    </source>
</reference>
<sequence>MLPVDAVMQQIAVEIDGLKQVAASLRGELEGSFRVQVPKVYDAVQPGATLGASIAGGSWINLQDSLHASLQGTTDALFNLDQGTQAVTTAAEQIARDYGDADAFSKAKVEDVHEIMVAPPQALGPLSSTIPAGDL</sequence>
<dbReference type="RefSeq" id="WP_130510062.1">
    <property type="nucleotide sequence ID" value="NZ_SHKY01000001.1"/>
</dbReference>
<proteinExistence type="predicted"/>
<gene>
    <name evidence="1" type="ORF">EV385_3078</name>
</gene>
<dbReference type="AlphaFoldDB" id="A0A4Q7ZK26"/>
<organism evidence="1 2">
    <name type="scientific">Krasilnikovia cinnamomea</name>
    <dbReference type="NCBI Taxonomy" id="349313"/>
    <lineage>
        <taxon>Bacteria</taxon>
        <taxon>Bacillati</taxon>
        <taxon>Actinomycetota</taxon>
        <taxon>Actinomycetes</taxon>
        <taxon>Micromonosporales</taxon>
        <taxon>Micromonosporaceae</taxon>
        <taxon>Krasilnikovia</taxon>
    </lineage>
</organism>
<evidence type="ECO:0000313" key="1">
    <source>
        <dbReference type="EMBL" id="RZU51268.1"/>
    </source>
</evidence>
<dbReference type="EMBL" id="SHKY01000001">
    <property type="protein sequence ID" value="RZU51268.1"/>
    <property type="molecule type" value="Genomic_DNA"/>
</dbReference>
<protein>
    <submittedName>
        <fullName evidence="1">Uncharacterized protein</fullName>
    </submittedName>
</protein>